<gene>
    <name evidence="1" type="ORF">SAMN06265220_10242</name>
</gene>
<sequence length="225" mass="25494">MKKIYLLILFSVTYFFFSCGNDEKKQPKEAIQPVNKLTPAPVKKGVKISSKSIKTSEEFGVEKTAANQKVFAVKNAIAITPTPDLENKTQNANIDIKKEANDKLLNFINIRKILDNCKMGQTMTQKELTQNFEIPEEAVKLVKSVTKTAENELSVKWKSTWLVEKVSDAELEDGKMKVKFKANKMYMSGNAIGIKYNRKIYTNLIIIGRSAYIPTVKGYSWQIGR</sequence>
<proteinExistence type="predicted"/>
<protein>
    <recommendedName>
        <fullName evidence="3">Lipoprotein</fullName>
    </recommendedName>
</protein>
<evidence type="ECO:0000313" key="2">
    <source>
        <dbReference type="Proteomes" id="UP000319267"/>
    </source>
</evidence>
<evidence type="ECO:0008006" key="3">
    <source>
        <dbReference type="Google" id="ProtNLM"/>
    </source>
</evidence>
<reference evidence="1 2" key="1">
    <citation type="submission" date="2017-05" db="EMBL/GenBank/DDBJ databases">
        <authorList>
            <person name="Varghese N."/>
            <person name="Submissions S."/>
        </authorList>
    </citation>
    <scope>NUCLEOTIDE SEQUENCE [LARGE SCALE GENOMIC DNA]</scope>
    <source>
        <strain evidence="1 2">DSM 29982</strain>
    </source>
</reference>
<dbReference type="AlphaFoldDB" id="A0A521C5T9"/>
<dbReference type="OrthoDB" id="1346014at2"/>
<dbReference type="PROSITE" id="PS51257">
    <property type="entry name" value="PROKAR_LIPOPROTEIN"/>
    <property type="match status" value="1"/>
</dbReference>
<name>A0A521C5T9_9FLAO</name>
<dbReference type="Proteomes" id="UP000319267">
    <property type="component" value="Unassembled WGS sequence"/>
</dbReference>
<dbReference type="RefSeq" id="WP_111379265.1">
    <property type="nucleotide sequence ID" value="NZ_CP043612.1"/>
</dbReference>
<keyword evidence="2" id="KW-1185">Reference proteome</keyword>
<organism evidence="1 2">
    <name type="scientific">Flavobacterium nitrogenifigens</name>
    <dbReference type="NCBI Taxonomy" id="1617283"/>
    <lineage>
        <taxon>Bacteria</taxon>
        <taxon>Pseudomonadati</taxon>
        <taxon>Bacteroidota</taxon>
        <taxon>Flavobacteriia</taxon>
        <taxon>Flavobacteriales</taxon>
        <taxon>Flavobacteriaceae</taxon>
        <taxon>Flavobacterium</taxon>
    </lineage>
</organism>
<dbReference type="EMBL" id="FXTQ01000002">
    <property type="protein sequence ID" value="SMO54764.1"/>
    <property type="molecule type" value="Genomic_DNA"/>
</dbReference>
<evidence type="ECO:0000313" key="1">
    <source>
        <dbReference type="EMBL" id="SMO54764.1"/>
    </source>
</evidence>
<accession>A0A521C5T9</accession>